<proteinExistence type="inferred from homology"/>
<dbReference type="Pfam" id="PF02251">
    <property type="entry name" value="PA28_N"/>
    <property type="match status" value="1"/>
</dbReference>
<organism evidence="5 6">
    <name type="scientific">Acanthaster planci</name>
    <name type="common">Crown-of-thorns starfish</name>
    <dbReference type="NCBI Taxonomy" id="133434"/>
    <lineage>
        <taxon>Eukaryota</taxon>
        <taxon>Metazoa</taxon>
        <taxon>Echinodermata</taxon>
        <taxon>Eleutherozoa</taxon>
        <taxon>Asterozoa</taxon>
        <taxon>Asteroidea</taxon>
        <taxon>Valvatacea</taxon>
        <taxon>Valvatida</taxon>
        <taxon>Acanthasteridae</taxon>
        <taxon>Acanthaster</taxon>
    </lineage>
</organism>
<reference evidence="6" key="1">
    <citation type="submission" date="2025-08" db="UniProtKB">
        <authorList>
            <consortium name="RefSeq"/>
        </authorList>
    </citation>
    <scope>IDENTIFICATION</scope>
</reference>
<dbReference type="InterPro" id="IPR036997">
    <property type="entry name" value="PA28_C_sf"/>
</dbReference>
<dbReference type="PANTHER" id="PTHR10660">
    <property type="entry name" value="PROTEASOME REGULATOR PA28"/>
    <property type="match status" value="1"/>
</dbReference>
<feature type="domain" description="Proteasome activator PA28 C-terminal" evidence="4">
    <location>
        <begin position="103"/>
        <end position="245"/>
    </location>
</feature>
<evidence type="ECO:0000259" key="3">
    <source>
        <dbReference type="Pfam" id="PF02251"/>
    </source>
</evidence>
<dbReference type="GO" id="GO:0005654">
    <property type="term" value="C:nucleoplasm"/>
    <property type="evidence" value="ECO:0007669"/>
    <property type="project" value="TreeGrafter"/>
</dbReference>
<dbReference type="InterPro" id="IPR009077">
    <property type="entry name" value="Proteasome_activ_PA28"/>
</dbReference>
<accession>A0A8B7XIL6</accession>
<dbReference type="InterPro" id="IPR003185">
    <property type="entry name" value="Proteasome_activ_PA28_N"/>
</dbReference>
<dbReference type="PANTHER" id="PTHR10660:SF2">
    <property type="entry name" value="LD45860P"/>
    <property type="match status" value="1"/>
</dbReference>
<dbReference type="InterPro" id="IPR036996">
    <property type="entry name" value="PA28_N_sf"/>
</dbReference>
<dbReference type="OrthoDB" id="6591885at2759"/>
<dbReference type="GO" id="GO:0061133">
    <property type="term" value="F:endopeptidase activator activity"/>
    <property type="evidence" value="ECO:0007669"/>
    <property type="project" value="TreeGrafter"/>
</dbReference>
<dbReference type="AlphaFoldDB" id="A0A8B7XIL6"/>
<dbReference type="InterPro" id="IPR036252">
    <property type="entry name" value="Proteasome_activ_sf"/>
</dbReference>
<dbReference type="OMA" id="PMFNERN"/>
<name>A0A8B7XIL6_ACAPL</name>
<evidence type="ECO:0000259" key="4">
    <source>
        <dbReference type="Pfam" id="PF02252"/>
    </source>
</evidence>
<dbReference type="InterPro" id="IPR003186">
    <property type="entry name" value="PA28_C"/>
</dbReference>
<dbReference type="GO" id="GO:0005737">
    <property type="term" value="C:cytoplasm"/>
    <property type="evidence" value="ECO:0007669"/>
    <property type="project" value="TreeGrafter"/>
</dbReference>
<dbReference type="Gene3D" id="1.20.120.180">
    <property type="entry name" value="Proteasome activator pa28, C-terminal domain"/>
    <property type="match status" value="1"/>
</dbReference>
<feature type="domain" description="Proteasome activator PA28 N-terminal" evidence="3">
    <location>
        <begin position="8"/>
        <end position="63"/>
    </location>
</feature>
<evidence type="ECO:0000256" key="2">
    <source>
        <dbReference type="ARBA" id="ARBA00022942"/>
    </source>
</evidence>
<keyword evidence="5" id="KW-1185">Reference proteome</keyword>
<evidence type="ECO:0000313" key="6">
    <source>
        <dbReference type="RefSeq" id="XP_022080051.1"/>
    </source>
</evidence>
<dbReference type="Pfam" id="PF02252">
    <property type="entry name" value="PA28_C"/>
    <property type="match status" value="1"/>
</dbReference>
<dbReference type="KEGG" id="aplc:110973497"/>
<dbReference type="GO" id="GO:0061136">
    <property type="term" value="P:regulation of proteasomal protein catabolic process"/>
    <property type="evidence" value="ECO:0007669"/>
    <property type="project" value="TreeGrafter"/>
</dbReference>
<dbReference type="GO" id="GO:0008537">
    <property type="term" value="C:proteasome activator complex"/>
    <property type="evidence" value="ECO:0007669"/>
    <property type="project" value="InterPro"/>
</dbReference>
<dbReference type="CTD" id="10197"/>
<dbReference type="SUPFAM" id="SSF47216">
    <property type="entry name" value="Proteasome activator"/>
    <property type="match status" value="1"/>
</dbReference>
<dbReference type="RefSeq" id="XP_022080051.1">
    <property type="nucleotide sequence ID" value="XM_022224359.1"/>
</dbReference>
<dbReference type="GeneID" id="110973497"/>
<keyword evidence="2" id="KW-0647">Proteasome</keyword>
<dbReference type="Proteomes" id="UP000694845">
    <property type="component" value="Unplaced"/>
</dbReference>
<comment type="similarity">
    <text evidence="1">Belongs to the PA28 family.</text>
</comment>
<evidence type="ECO:0000313" key="5">
    <source>
        <dbReference type="Proteomes" id="UP000694845"/>
    </source>
</evidence>
<protein>
    <submittedName>
        <fullName evidence="6">Proteasome activator complex subunit 3-like</fullName>
    </submittedName>
</protein>
<evidence type="ECO:0000256" key="1">
    <source>
        <dbReference type="ARBA" id="ARBA00005883"/>
    </source>
</evidence>
<gene>
    <name evidence="6" type="primary">LOC110973497</name>
</gene>
<dbReference type="FunFam" id="1.20.120.180:FF:000001">
    <property type="entry name" value="Proteasome activator complex subunit 3"/>
    <property type="match status" value="1"/>
</dbReference>
<dbReference type="Gene3D" id="1.20.5.120">
    <property type="entry name" value="Proteasome activator pa28, N-terminal domain"/>
    <property type="match status" value="1"/>
</dbReference>
<dbReference type="GO" id="GO:2000045">
    <property type="term" value="P:regulation of G1/S transition of mitotic cell cycle"/>
    <property type="evidence" value="ECO:0007669"/>
    <property type="project" value="TreeGrafter"/>
</dbReference>
<sequence>MSDTDLGKVEDFKNRLLEEAESLVHTVFPQKIVELNELHQSEMLSRSRMPEVHSKLNIPVPEPLVVINSDMPERKKRKVEEDGELDMKSVQGSRVLALPDGLAPCNKHLVDIINILKPRVCLMIDHINTLKMWIQLLIPRIEDGNNFGVSIQEDTLAELRQVESETGAYLDQISRYFITRAKLISKVAKYPHVEDYRRSVFEIDEKEFLNLRLTCAELRNTYLSLYDLIMKNKEKIKKPRNSNAETLY</sequence>